<keyword evidence="1" id="KW-0472">Membrane</keyword>
<dbReference type="InterPro" id="IPR001509">
    <property type="entry name" value="Epimerase_deHydtase"/>
</dbReference>
<keyword evidence="1" id="KW-1133">Transmembrane helix</keyword>
<protein>
    <submittedName>
        <fullName evidence="3">NAD-dependent dehydratase</fullName>
    </submittedName>
</protein>
<feature type="transmembrane region" description="Helical" evidence="1">
    <location>
        <begin position="370"/>
        <end position="391"/>
    </location>
</feature>
<keyword evidence="4" id="KW-1185">Reference proteome</keyword>
<dbReference type="GO" id="GO:0044877">
    <property type="term" value="F:protein-containing complex binding"/>
    <property type="evidence" value="ECO:0007669"/>
    <property type="project" value="TreeGrafter"/>
</dbReference>
<dbReference type="InterPro" id="IPR051207">
    <property type="entry name" value="ComplexI_NDUFA9_subunit"/>
</dbReference>
<keyword evidence="1" id="KW-0812">Transmembrane</keyword>
<name>A0A2N7VGS6_9BURK</name>
<sequence length="421" mass="45012">MKVLVCGASGFIGSAICRRLSDEEHEVVRGVRRAERVGDVAIDYATDVTVEAWLDKLRGIDAVVNAAGIIVERGPQTFARMHAEAPIALFTACRLQGVRHVVQISALGAQSRETPYFASKCRADEFLLSDEGPAKAHVIRPALVYGSQGTSARFFRALASVPVHFLPGGGEQVLRPVHIDDLCDLVAKLLNSSGTVSSSCIEAVGATEVTYREMLKIYRESMGLPAAFSVRVAPAVMRISAACGAKVPGAMLTPDTWRMLQRGNTAAPGPFATALGRTPRGIETFIGAGEARSSRIEALAGWHALLLRIALAIVWIGTAFVSAVAYPQAASLERLSRFGLHGFAAHVALYGACALDLAFGMATLIKPGRVLWLVQATLIAAYTLLIAVVLPEFLIEPFAPILKNVPILAILFILFSQETRA</sequence>
<dbReference type="PANTHER" id="PTHR12126:SF11">
    <property type="entry name" value="NADH DEHYDROGENASE [UBIQUINONE] 1 ALPHA SUBCOMPLEX SUBUNIT 9, MITOCHONDRIAL"/>
    <property type="match status" value="1"/>
</dbReference>
<evidence type="ECO:0000313" key="4">
    <source>
        <dbReference type="Proteomes" id="UP000235616"/>
    </source>
</evidence>
<dbReference type="InterPro" id="IPR036291">
    <property type="entry name" value="NAD(P)-bd_dom_sf"/>
</dbReference>
<comment type="caution">
    <text evidence="3">The sequence shown here is derived from an EMBL/GenBank/DDBJ whole genome shotgun (WGS) entry which is preliminary data.</text>
</comment>
<gene>
    <name evidence="3" type="ORF">C0Z18_23940</name>
</gene>
<dbReference type="PANTHER" id="PTHR12126">
    <property type="entry name" value="NADH-UBIQUINONE OXIDOREDUCTASE 39 KDA SUBUNIT-RELATED"/>
    <property type="match status" value="1"/>
</dbReference>
<evidence type="ECO:0000313" key="3">
    <source>
        <dbReference type="EMBL" id="PMS16349.1"/>
    </source>
</evidence>
<organism evidence="3 4">
    <name type="scientific">Trinickia dabaoshanensis</name>
    <dbReference type="NCBI Taxonomy" id="564714"/>
    <lineage>
        <taxon>Bacteria</taxon>
        <taxon>Pseudomonadati</taxon>
        <taxon>Pseudomonadota</taxon>
        <taxon>Betaproteobacteria</taxon>
        <taxon>Burkholderiales</taxon>
        <taxon>Burkholderiaceae</taxon>
        <taxon>Trinickia</taxon>
    </lineage>
</organism>
<reference evidence="3 4" key="1">
    <citation type="submission" date="2018-01" db="EMBL/GenBank/DDBJ databases">
        <title>Whole genome analyses suggest that Burkholderia sensu lato contains two further novel genera in the rhizoxinica-symbiotica group Mycetohabitans gen. nov., and Trinickia gen. nov.: implications for the evolution of diazotrophy and nodulation in the Burkholderiaceae.</title>
        <authorList>
            <person name="Estrada-de los Santos P."/>
            <person name="Palmer M."/>
            <person name="Chavez-Ramirez B."/>
            <person name="Beukes C."/>
            <person name="Steenkamp E.T."/>
            <person name="Hirsch A.M."/>
            <person name="Manyaka P."/>
            <person name="Maluk M."/>
            <person name="Lafos M."/>
            <person name="Crook M."/>
            <person name="Gross E."/>
            <person name="Simon M.F."/>
            <person name="Bueno dos Reis Junior F."/>
            <person name="Poole P.S."/>
            <person name="Venter S.N."/>
            <person name="James E.K."/>
        </authorList>
    </citation>
    <scope>NUCLEOTIDE SEQUENCE [LARGE SCALE GENOMIC DNA]</scope>
    <source>
        <strain evidence="3 4">GIMN1.004</strain>
    </source>
</reference>
<dbReference type="RefSeq" id="WP_102647936.1">
    <property type="nucleotide sequence ID" value="NZ_PNYA01000025.1"/>
</dbReference>
<proteinExistence type="predicted"/>
<feature type="transmembrane region" description="Helical" evidence="1">
    <location>
        <begin position="338"/>
        <end position="358"/>
    </location>
</feature>
<dbReference type="Pfam" id="PF01370">
    <property type="entry name" value="Epimerase"/>
    <property type="match status" value="1"/>
</dbReference>
<dbReference type="Gene3D" id="3.40.50.720">
    <property type="entry name" value="NAD(P)-binding Rossmann-like Domain"/>
    <property type="match status" value="1"/>
</dbReference>
<dbReference type="OrthoDB" id="5292533at2"/>
<dbReference type="SUPFAM" id="SSF51735">
    <property type="entry name" value="NAD(P)-binding Rossmann-fold domains"/>
    <property type="match status" value="1"/>
</dbReference>
<dbReference type="EMBL" id="PNYA01000025">
    <property type="protein sequence ID" value="PMS16349.1"/>
    <property type="molecule type" value="Genomic_DNA"/>
</dbReference>
<evidence type="ECO:0000259" key="2">
    <source>
        <dbReference type="Pfam" id="PF01370"/>
    </source>
</evidence>
<feature type="transmembrane region" description="Helical" evidence="1">
    <location>
        <begin position="397"/>
        <end position="415"/>
    </location>
</feature>
<dbReference type="Proteomes" id="UP000235616">
    <property type="component" value="Unassembled WGS sequence"/>
</dbReference>
<accession>A0A2N7VGS6</accession>
<feature type="domain" description="NAD-dependent epimerase/dehydratase" evidence="2">
    <location>
        <begin position="3"/>
        <end position="192"/>
    </location>
</feature>
<dbReference type="InterPro" id="IPR025695">
    <property type="entry name" value="DoxX-like"/>
</dbReference>
<evidence type="ECO:0000256" key="1">
    <source>
        <dbReference type="SAM" id="Phobius"/>
    </source>
</evidence>
<dbReference type="Pfam" id="PF13781">
    <property type="entry name" value="DoxX_3"/>
    <property type="match status" value="1"/>
</dbReference>
<feature type="transmembrane region" description="Helical" evidence="1">
    <location>
        <begin position="305"/>
        <end position="326"/>
    </location>
</feature>
<dbReference type="AlphaFoldDB" id="A0A2N7VGS6"/>